<feature type="transmembrane region" description="Helical" evidence="6">
    <location>
        <begin position="348"/>
        <end position="368"/>
    </location>
</feature>
<evidence type="ECO:0000256" key="3">
    <source>
        <dbReference type="ARBA" id="ARBA00022692"/>
    </source>
</evidence>
<feature type="transmembrane region" description="Helical" evidence="6">
    <location>
        <begin position="139"/>
        <end position="160"/>
    </location>
</feature>
<keyword evidence="3 6" id="KW-0812">Transmembrane</keyword>
<evidence type="ECO:0000256" key="6">
    <source>
        <dbReference type="SAM" id="Phobius"/>
    </source>
</evidence>
<evidence type="ECO:0000256" key="1">
    <source>
        <dbReference type="ARBA" id="ARBA00004651"/>
    </source>
</evidence>
<sequence length="470" mass="50200">MKLSQIAKPLGFIAIAAIPAGSNLLLTLVLLRGLGIDGFAFWSLVEPMMMIFGTVGALGIQYGLLFTTASGASEPRHGLGAAFTLAAPLALVLASLVWLASRQWLGPVGYLSLVLPLVAETLAMLAISSLRGQRRTGAWILFEMIRSLGLVAIAFLALWLDLSWVRSVDSFLILRGTFTMAAVVTVAFVLKARLGVDRALMMRMIRYGLPIAGAAMVANMTTSADRFIMATLDVDLSVIASYAAHQRLTGIMGVLTVTPLNLWFAVEAMRRDTVAEAGFFQAVVIILLLALSTLMLGAFLLAPFLWPWLFPGLEFHPFVFCILTLTIVPQALGIVLNIGGLREKKTHLNALVVACGTTAMLALGFPLIHFAAAAGAAMARLGTYVVTATAGRTLSQRISPVHHEVVPLLPVLGAIAAAIGSLFYGELGLPIWLMPVLTVVLVLFVLRRESVRLRQLLGQRAPAAPDATPS</sequence>
<dbReference type="PANTHER" id="PTHR30250">
    <property type="entry name" value="PST FAMILY PREDICTED COLANIC ACID TRANSPORTER"/>
    <property type="match status" value="1"/>
</dbReference>
<feature type="transmembrane region" description="Helical" evidence="6">
    <location>
        <begin position="107"/>
        <end position="127"/>
    </location>
</feature>
<evidence type="ECO:0000313" key="8">
    <source>
        <dbReference type="Proteomes" id="UP000542776"/>
    </source>
</evidence>
<comment type="subcellular location">
    <subcellularLocation>
        <location evidence="1">Cell membrane</location>
        <topology evidence="1">Multi-pass membrane protein</topology>
    </subcellularLocation>
</comment>
<name>A0A7W6H3W9_9HYPH</name>
<feature type="transmembrane region" description="Helical" evidence="6">
    <location>
        <begin position="204"/>
        <end position="224"/>
    </location>
</feature>
<dbReference type="GO" id="GO:0005886">
    <property type="term" value="C:plasma membrane"/>
    <property type="evidence" value="ECO:0007669"/>
    <property type="project" value="UniProtKB-SubCell"/>
</dbReference>
<dbReference type="RefSeq" id="WP_183199717.1">
    <property type="nucleotide sequence ID" value="NZ_JACIEK010000004.1"/>
</dbReference>
<organism evidence="7 8">
    <name type="scientific">Aureimonas pseudogalii</name>
    <dbReference type="NCBI Taxonomy" id="1744844"/>
    <lineage>
        <taxon>Bacteria</taxon>
        <taxon>Pseudomonadati</taxon>
        <taxon>Pseudomonadota</taxon>
        <taxon>Alphaproteobacteria</taxon>
        <taxon>Hyphomicrobiales</taxon>
        <taxon>Aurantimonadaceae</taxon>
        <taxon>Aureimonas</taxon>
    </lineage>
</organism>
<accession>A0A7W6H3W9</accession>
<dbReference type="AlphaFoldDB" id="A0A7W6H3W9"/>
<feature type="transmembrane region" description="Helical" evidence="6">
    <location>
        <begin position="48"/>
        <end position="67"/>
    </location>
</feature>
<feature type="transmembrane region" description="Helical" evidence="6">
    <location>
        <begin position="315"/>
        <end position="336"/>
    </location>
</feature>
<evidence type="ECO:0008006" key="9">
    <source>
        <dbReference type="Google" id="ProtNLM"/>
    </source>
</evidence>
<evidence type="ECO:0000256" key="2">
    <source>
        <dbReference type="ARBA" id="ARBA00022475"/>
    </source>
</evidence>
<feature type="transmembrane region" description="Helical" evidence="6">
    <location>
        <begin position="12"/>
        <end position="36"/>
    </location>
</feature>
<feature type="transmembrane region" description="Helical" evidence="6">
    <location>
        <begin position="172"/>
        <end position="192"/>
    </location>
</feature>
<feature type="transmembrane region" description="Helical" evidence="6">
    <location>
        <begin position="244"/>
        <end position="266"/>
    </location>
</feature>
<evidence type="ECO:0000256" key="5">
    <source>
        <dbReference type="ARBA" id="ARBA00023136"/>
    </source>
</evidence>
<protein>
    <recommendedName>
        <fullName evidence="9">Polysaccharide biosynthesis protein C-terminal domain-containing protein</fullName>
    </recommendedName>
</protein>
<dbReference type="InterPro" id="IPR050833">
    <property type="entry name" value="Poly_Biosynth_Transport"/>
</dbReference>
<keyword evidence="2" id="KW-1003">Cell membrane</keyword>
<feature type="transmembrane region" description="Helical" evidence="6">
    <location>
        <begin position="429"/>
        <end position="446"/>
    </location>
</feature>
<comment type="caution">
    <text evidence="7">The sequence shown here is derived from an EMBL/GenBank/DDBJ whole genome shotgun (WGS) entry which is preliminary data.</text>
</comment>
<dbReference type="Proteomes" id="UP000542776">
    <property type="component" value="Unassembled WGS sequence"/>
</dbReference>
<gene>
    <name evidence="7" type="ORF">GGR04_002019</name>
</gene>
<dbReference type="PANTHER" id="PTHR30250:SF11">
    <property type="entry name" value="O-ANTIGEN TRANSPORTER-RELATED"/>
    <property type="match status" value="1"/>
</dbReference>
<evidence type="ECO:0000256" key="4">
    <source>
        <dbReference type="ARBA" id="ARBA00022989"/>
    </source>
</evidence>
<evidence type="ECO:0000313" key="7">
    <source>
        <dbReference type="EMBL" id="MBB3998180.1"/>
    </source>
</evidence>
<keyword evidence="8" id="KW-1185">Reference proteome</keyword>
<dbReference type="EMBL" id="JACIEK010000004">
    <property type="protein sequence ID" value="MBB3998180.1"/>
    <property type="molecule type" value="Genomic_DNA"/>
</dbReference>
<reference evidence="7 8" key="1">
    <citation type="submission" date="2020-08" db="EMBL/GenBank/DDBJ databases">
        <title>Genomic Encyclopedia of Type Strains, Phase IV (KMG-IV): sequencing the most valuable type-strain genomes for metagenomic binning, comparative biology and taxonomic classification.</title>
        <authorList>
            <person name="Goeker M."/>
        </authorList>
    </citation>
    <scope>NUCLEOTIDE SEQUENCE [LARGE SCALE GENOMIC DNA]</scope>
    <source>
        <strain evidence="7 8">DSM 102238</strain>
    </source>
</reference>
<keyword evidence="4 6" id="KW-1133">Transmembrane helix</keyword>
<keyword evidence="5 6" id="KW-0472">Membrane</keyword>
<proteinExistence type="predicted"/>
<feature type="transmembrane region" description="Helical" evidence="6">
    <location>
        <begin position="278"/>
        <end position="309"/>
    </location>
</feature>
<feature type="transmembrane region" description="Helical" evidence="6">
    <location>
        <begin position="79"/>
        <end position="101"/>
    </location>
</feature>